<dbReference type="SUPFAM" id="SSF51735">
    <property type="entry name" value="NAD(P)-binding Rossmann-fold domains"/>
    <property type="match status" value="1"/>
</dbReference>
<dbReference type="Pfam" id="PF05368">
    <property type="entry name" value="NmrA"/>
    <property type="match status" value="1"/>
</dbReference>
<dbReference type="InterPro" id="IPR001509">
    <property type="entry name" value="Epimerase_deHydtase"/>
</dbReference>
<dbReference type="GO" id="GO:0005737">
    <property type="term" value="C:cytoplasm"/>
    <property type="evidence" value="ECO:0007669"/>
    <property type="project" value="TreeGrafter"/>
</dbReference>
<dbReference type="Proteomes" id="UP000800235">
    <property type="component" value="Unassembled WGS sequence"/>
</dbReference>
<keyword evidence="4" id="KW-1185">Reference proteome</keyword>
<organism evidence="3 4">
    <name type="scientific">Tothia fuscella</name>
    <dbReference type="NCBI Taxonomy" id="1048955"/>
    <lineage>
        <taxon>Eukaryota</taxon>
        <taxon>Fungi</taxon>
        <taxon>Dikarya</taxon>
        <taxon>Ascomycota</taxon>
        <taxon>Pezizomycotina</taxon>
        <taxon>Dothideomycetes</taxon>
        <taxon>Pleosporomycetidae</taxon>
        <taxon>Venturiales</taxon>
        <taxon>Cylindrosympodiaceae</taxon>
        <taxon>Tothia</taxon>
    </lineage>
</organism>
<evidence type="ECO:0000259" key="1">
    <source>
        <dbReference type="Pfam" id="PF01370"/>
    </source>
</evidence>
<evidence type="ECO:0000259" key="2">
    <source>
        <dbReference type="Pfam" id="PF05368"/>
    </source>
</evidence>
<dbReference type="InterPro" id="IPR008030">
    <property type="entry name" value="NmrA-like"/>
</dbReference>
<reference evidence="3" key="1">
    <citation type="journal article" date="2020" name="Stud. Mycol.">
        <title>101 Dothideomycetes genomes: a test case for predicting lifestyles and emergence of pathogens.</title>
        <authorList>
            <person name="Haridas S."/>
            <person name="Albert R."/>
            <person name="Binder M."/>
            <person name="Bloem J."/>
            <person name="Labutti K."/>
            <person name="Salamov A."/>
            <person name="Andreopoulos B."/>
            <person name="Baker S."/>
            <person name="Barry K."/>
            <person name="Bills G."/>
            <person name="Bluhm B."/>
            <person name="Cannon C."/>
            <person name="Castanera R."/>
            <person name="Culley D."/>
            <person name="Daum C."/>
            <person name="Ezra D."/>
            <person name="Gonzalez J."/>
            <person name="Henrissat B."/>
            <person name="Kuo A."/>
            <person name="Liang C."/>
            <person name="Lipzen A."/>
            <person name="Lutzoni F."/>
            <person name="Magnuson J."/>
            <person name="Mondo S."/>
            <person name="Nolan M."/>
            <person name="Ohm R."/>
            <person name="Pangilinan J."/>
            <person name="Park H.-J."/>
            <person name="Ramirez L."/>
            <person name="Alfaro M."/>
            <person name="Sun H."/>
            <person name="Tritt A."/>
            <person name="Yoshinaga Y."/>
            <person name="Zwiers L.-H."/>
            <person name="Turgeon B."/>
            <person name="Goodwin S."/>
            <person name="Spatafora J."/>
            <person name="Crous P."/>
            <person name="Grigoriev I."/>
        </authorList>
    </citation>
    <scope>NUCLEOTIDE SEQUENCE</scope>
    <source>
        <strain evidence="3">CBS 130266</strain>
    </source>
</reference>
<gene>
    <name evidence="3" type="ORF">EJ08DRAFT_646204</name>
</gene>
<comment type="caution">
    <text evidence="3">The sequence shown here is derived from an EMBL/GenBank/DDBJ whole genome shotgun (WGS) entry which is preliminary data.</text>
</comment>
<dbReference type="EMBL" id="MU007015">
    <property type="protein sequence ID" value="KAF2434729.1"/>
    <property type="molecule type" value="Genomic_DNA"/>
</dbReference>
<proteinExistence type="predicted"/>
<dbReference type="AlphaFoldDB" id="A0A9P4P126"/>
<dbReference type="PANTHER" id="PTHR48079">
    <property type="entry name" value="PROTEIN YEEZ"/>
    <property type="match status" value="1"/>
</dbReference>
<name>A0A9P4P126_9PEZI</name>
<accession>A0A9P4P126</accession>
<evidence type="ECO:0000313" key="3">
    <source>
        <dbReference type="EMBL" id="KAF2434729.1"/>
    </source>
</evidence>
<feature type="domain" description="NmrA-like" evidence="2">
    <location>
        <begin position="3"/>
        <end position="89"/>
    </location>
</feature>
<dbReference type="PANTHER" id="PTHR48079:SF7">
    <property type="entry name" value="NAD(P)-BINDING DOMAIN-CONTAINING PROTEIN-RELATED"/>
    <property type="match status" value="1"/>
</dbReference>
<feature type="domain" description="NAD-dependent epimerase/dehydratase" evidence="1">
    <location>
        <begin position="146"/>
        <end position="241"/>
    </location>
</feature>
<dbReference type="InterPro" id="IPR036291">
    <property type="entry name" value="NAD(P)-bd_dom_sf"/>
</dbReference>
<protein>
    <submittedName>
        <fullName evidence="3">Nucleoside-diphosphate-sugar epimerase</fullName>
    </submittedName>
</protein>
<dbReference type="GO" id="GO:0004029">
    <property type="term" value="F:aldehyde dehydrogenase (NAD+) activity"/>
    <property type="evidence" value="ECO:0007669"/>
    <property type="project" value="TreeGrafter"/>
</dbReference>
<dbReference type="Gene3D" id="3.40.50.720">
    <property type="entry name" value="NAD(P)-binding Rossmann-like Domain"/>
    <property type="match status" value="1"/>
</dbReference>
<evidence type="ECO:0000313" key="4">
    <source>
        <dbReference type="Proteomes" id="UP000800235"/>
    </source>
</evidence>
<sequence length="349" mass="37468">MVKIFVIGATGYIGGDALFVIAEKHPEYEFTALVRNSEKGALVAARYPKIRLVYGDLDSSDLLTEEAEKADIVAHWANADHVGAAKALVKGLSSRSTPGYLIHTSGTGILGVIDKLDGTPAGTENPKVYDDWDGIGEVITLPSFAAHRNVDEIILAASKTASNVKTAIVCPPTIYGPGRGVGNTDSDQWYHMARISIERGKGFHVGEGKNVWTQVHVQDLSKIYLSLVEAAANGGTGATWNDEGYYLAEAGEYVWGEMAKKLAQEAVKQGYLQTDELESVTTDEADKLSPWGSMRWGTNSRGRAIRARKLFGWEPTGDSPEKIIPDIITGQAEKLGLKVGHALVAAGDA</sequence>
<dbReference type="InterPro" id="IPR051783">
    <property type="entry name" value="NAD(P)-dependent_oxidoreduct"/>
</dbReference>
<dbReference type="Pfam" id="PF01370">
    <property type="entry name" value="Epimerase"/>
    <property type="match status" value="1"/>
</dbReference>
<dbReference type="OrthoDB" id="2130169at2759"/>